<dbReference type="RefSeq" id="XP_067083428.1">
    <property type="nucleotide sequence ID" value="XM_067227327.1"/>
</dbReference>
<evidence type="ECO:0000256" key="4">
    <source>
        <dbReference type="ARBA" id="ARBA00023242"/>
    </source>
</evidence>
<dbReference type="GO" id="GO:0006270">
    <property type="term" value="P:DNA replication initiation"/>
    <property type="evidence" value="ECO:0007669"/>
    <property type="project" value="InterPro"/>
</dbReference>
<gene>
    <name evidence="7" type="ORF">TEOVI_000457200</name>
</gene>
<dbReference type="GeneID" id="92378512"/>
<reference evidence="7" key="1">
    <citation type="submission" date="2016-09" db="EMBL/GenBank/DDBJ databases">
        <authorList>
            <person name="Hebert L."/>
            <person name="Moumen B."/>
        </authorList>
    </citation>
    <scope>NUCLEOTIDE SEQUENCE [LARGE SCALE GENOMIC DNA]</scope>
    <source>
        <strain evidence="7">OVI</strain>
    </source>
</reference>
<name>A0A1G4IKW0_TRYEQ</name>
<dbReference type="GO" id="GO:0003697">
    <property type="term" value="F:single-stranded DNA binding"/>
    <property type="evidence" value="ECO:0007669"/>
    <property type="project" value="TreeGrafter"/>
</dbReference>
<dbReference type="Pfam" id="PF02724">
    <property type="entry name" value="CDC45"/>
    <property type="match status" value="1"/>
</dbReference>
<protein>
    <submittedName>
        <fullName evidence="7">Cell division cycle 45 (CDC45), putative</fullName>
    </submittedName>
</protein>
<dbReference type="GO" id="GO:0003688">
    <property type="term" value="F:DNA replication origin binding"/>
    <property type="evidence" value="ECO:0007669"/>
    <property type="project" value="TreeGrafter"/>
</dbReference>
<keyword evidence="5" id="KW-0131">Cell cycle</keyword>
<dbReference type="GO" id="GO:0003682">
    <property type="term" value="F:chromatin binding"/>
    <property type="evidence" value="ECO:0007669"/>
    <property type="project" value="TreeGrafter"/>
</dbReference>
<dbReference type="InterPro" id="IPR003874">
    <property type="entry name" value="CDC45"/>
</dbReference>
<dbReference type="PANTHER" id="PTHR10507:SF0">
    <property type="entry name" value="CELL DIVISION CONTROL PROTEIN 45 HOMOLOG"/>
    <property type="match status" value="1"/>
</dbReference>
<comment type="subcellular location">
    <subcellularLocation>
        <location evidence="1">Nucleus</location>
    </subcellularLocation>
</comment>
<comment type="similarity">
    <text evidence="2">Belongs to the CDC45 family.</text>
</comment>
<dbReference type="Proteomes" id="UP000195570">
    <property type="component" value="Unassembled WGS sequence"/>
</dbReference>
<keyword evidence="8" id="KW-1185">Reference proteome</keyword>
<dbReference type="VEuPathDB" id="TriTrypDB:TEOVI_000457200"/>
<feature type="region of interest" description="Disordered" evidence="6">
    <location>
        <begin position="158"/>
        <end position="218"/>
    </location>
</feature>
<dbReference type="EMBL" id="CZPT02001954">
    <property type="protein sequence ID" value="SCU72988.1"/>
    <property type="molecule type" value="Genomic_DNA"/>
</dbReference>
<evidence type="ECO:0000256" key="2">
    <source>
        <dbReference type="ARBA" id="ARBA00010727"/>
    </source>
</evidence>
<evidence type="ECO:0000256" key="3">
    <source>
        <dbReference type="ARBA" id="ARBA00022705"/>
    </source>
</evidence>
<dbReference type="GO" id="GO:1902977">
    <property type="term" value="P:mitotic DNA replication preinitiation complex assembly"/>
    <property type="evidence" value="ECO:0007669"/>
    <property type="project" value="TreeGrafter"/>
</dbReference>
<proteinExistence type="inferred from homology"/>
<feature type="compositionally biased region" description="Basic residues" evidence="6">
    <location>
        <begin position="158"/>
        <end position="173"/>
    </location>
</feature>
<dbReference type="AlphaFoldDB" id="A0A1G4IKW0"/>
<dbReference type="GO" id="GO:0031261">
    <property type="term" value="C:DNA replication preinitiation complex"/>
    <property type="evidence" value="ECO:0007669"/>
    <property type="project" value="TreeGrafter"/>
</dbReference>
<evidence type="ECO:0000256" key="1">
    <source>
        <dbReference type="ARBA" id="ARBA00004123"/>
    </source>
</evidence>
<evidence type="ECO:0000256" key="6">
    <source>
        <dbReference type="SAM" id="MobiDB-lite"/>
    </source>
</evidence>
<dbReference type="GO" id="GO:0000727">
    <property type="term" value="P:double-strand break repair via break-induced replication"/>
    <property type="evidence" value="ECO:0007669"/>
    <property type="project" value="TreeGrafter"/>
</dbReference>
<keyword evidence="3" id="KW-0235">DNA replication</keyword>
<dbReference type="PANTHER" id="PTHR10507">
    <property type="entry name" value="CDC45-RELATED PROTEIN"/>
    <property type="match status" value="1"/>
</dbReference>
<evidence type="ECO:0000256" key="5">
    <source>
        <dbReference type="ARBA" id="ARBA00023306"/>
    </source>
</evidence>
<feature type="compositionally biased region" description="Acidic residues" evidence="6">
    <location>
        <begin position="179"/>
        <end position="210"/>
    </location>
</feature>
<dbReference type="GO" id="GO:0051301">
    <property type="term" value="P:cell division"/>
    <property type="evidence" value="ECO:0007669"/>
    <property type="project" value="UniProtKB-KW"/>
</dbReference>
<keyword evidence="7" id="KW-0132">Cell division</keyword>
<sequence>MADTLSPWDRINRFYHITRKPIHLFVAYHADAAAASLTLTSLLKACFIPFNLHPIAEYAEARDIIQRTSLAQDAELQVGDAAPVDELFLLIGLGASVALFSFFDLQRHIVLVLDSYRPFLLENLRACDSDRLVIWGQEKIHEEVDDFFRTQREQEKARRRRRRRRQMHRRRVRQHAEGDVEEDEVSDEASSSDDDDDDENDDEYGDDDEMTPSQSQERLDWLREDVPAHLERLYYAAECAGKSCALEMYDLAILLNRVKEPVLWHAALGVCDLFKRRLVDYGTYITDMRRIHNEVKLRKGIRHGLLDDLTNDTVNRYHKQVSSSNTMQLSSLEEDQLFLLRHLSLWNAMWLHPVVAGLLSLHRVEEGLGTLRQLLARCGVSAKVAQQPWRELPDDVKKDSCQLVRNELKQLLRTRGSFIKTPIQIQCVARTTGYSVEVSTFDICTLFTALLSAAPPSTIYTTSKDETTMKEKLREFRREQFWRAHDIIDADPNSPAFGAAVKEAQALHESVATATSALMQPGMMQSTKGIHYTQPADPTNTSTALETFGCPFRLGVLVERLLYTLTVERGLGKYTRDVRPVLLSCYIPRFTAAPEQQQQQQQHQQQQQQAEHSFIVVFAHEGPITAGLTPLIPVVRWNDCVTDTEEFLVPPLRDFVRRDAVVVEGRESTAHLAEMLHLHSLAGGR</sequence>
<accession>A0A1G4IKW0</accession>
<comment type="caution">
    <text evidence="7">The sequence shown here is derived from an EMBL/GenBank/DDBJ whole genome shotgun (WGS) entry which is preliminary data.</text>
</comment>
<evidence type="ECO:0000313" key="7">
    <source>
        <dbReference type="EMBL" id="SCU72988.1"/>
    </source>
</evidence>
<evidence type="ECO:0000313" key="8">
    <source>
        <dbReference type="Proteomes" id="UP000195570"/>
    </source>
</evidence>
<keyword evidence="4" id="KW-0539">Nucleus</keyword>
<organism evidence="7 8">
    <name type="scientific">Trypanosoma equiperdum</name>
    <dbReference type="NCBI Taxonomy" id="5694"/>
    <lineage>
        <taxon>Eukaryota</taxon>
        <taxon>Discoba</taxon>
        <taxon>Euglenozoa</taxon>
        <taxon>Kinetoplastea</taxon>
        <taxon>Metakinetoplastina</taxon>
        <taxon>Trypanosomatida</taxon>
        <taxon>Trypanosomatidae</taxon>
        <taxon>Trypanosoma</taxon>
    </lineage>
</organism>